<sequence>MTQRQAIRHLGSYLLRREWIGIVVTFLFALYTGGFMSFSVNGLMSDEKIPEFLNGLVDWIYLTMFPTFGLLMNKTVFAVWKGDVYSKRIAHWLTMPIPRSAIVKVRILQTVIMLPVIGIAFLLFQYILAPELRADISVLQWLGAGLIWMCYAFVIDALYTLFEFGFDGKRNVVFCMAFMVFTVALSVVLTWRDVHLFQAAIRAAGSEIYPLLTVLLVTTSFMATWIGYRATLIRLNKRSLNF</sequence>
<name>A0ABR5A8V9_9BACL</name>
<accession>A0ABR5A8V9</accession>
<feature type="transmembrane region" description="Helical" evidence="1">
    <location>
        <begin position="59"/>
        <end position="80"/>
    </location>
</feature>
<reference evidence="2 3" key="1">
    <citation type="submission" date="2014-12" db="EMBL/GenBank/DDBJ databases">
        <title>Draft genome sequence of Cohnella kolymensis strain B-2846.</title>
        <authorList>
            <person name="Karlyshev A.V."/>
            <person name="Kudryashova E.B."/>
        </authorList>
    </citation>
    <scope>NUCLEOTIDE SEQUENCE [LARGE SCALE GENOMIC DNA]</scope>
    <source>
        <strain evidence="2 3">VKM B-2846</strain>
    </source>
</reference>
<dbReference type="EMBL" id="JXAL01000001">
    <property type="protein sequence ID" value="KIL37496.1"/>
    <property type="molecule type" value="Genomic_DNA"/>
</dbReference>
<organism evidence="2 3">
    <name type="scientific">Cohnella kolymensis</name>
    <dbReference type="NCBI Taxonomy" id="1590652"/>
    <lineage>
        <taxon>Bacteria</taxon>
        <taxon>Bacillati</taxon>
        <taxon>Bacillota</taxon>
        <taxon>Bacilli</taxon>
        <taxon>Bacillales</taxon>
        <taxon>Paenibacillaceae</taxon>
        <taxon>Cohnella</taxon>
    </lineage>
</organism>
<feature type="transmembrane region" description="Helical" evidence="1">
    <location>
        <begin position="20"/>
        <end position="39"/>
    </location>
</feature>
<evidence type="ECO:0000313" key="3">
    <source>
        <dbReference type="Proteomes" id="UP000054526"/>
    </source>
</evidence>
<dbReference type="Proteomes" id="UP000054526">
    <property type="component" value="Unassembled WGS sequence"/>
</dbReference>
<dbReference type="RefSeq" id="WP_041059018.1">
    <property type="nucleotide sequence ID" value="NZ_JXAL01000001.1"/>
</dbReference>
<keyword evidence="3" id="KW-1185">Reference proteome</keyword>
<keyword evidence="1" id="KW-0812">Transmembrane</keyword>
<feature type="transmembrane region" description="Helical" evidence="1">
    <location>
        <begin position="101"/>
        <end position="127"/>
    </location>
</feature>
<protein>
    <recommendedName>
        <fullName evidence="4">ABC transporter permease</fullName>
    </recommendedName>
</protein>
<keyword evidence="1" id="KW-0472">Membrane</keyword>
<feature type="transmembrane region" description="Helical" evidence="1">
    <location>
        <begin position="171"/>
        <end position="188"/>
    </location>
</feature>
<comment type="caution">
    <text evidence="2">The sequence shown here is derived from an EMBL/GenBank/DDBJ whole genome shotgun (WGS) entry which is preliminary data.</text>
</comment>
<feature type="transmembrane region" description="Helical" evidence="1">
    <location>
        <begin position="139"/>
        <end position="159"/>
    </location>
</feature>
<evidence type="ECO:0000256" key="1">
    <source>
        <dbReference type="SAM" id="Phobius"/>
    </source>
</evidence>
<evidence type="ECO:0008006" key="4">
    <source>
        <dbReference type="Google" id="ProtNLM"/>
    </source>
</evidence>
<keyword evidence="1" id="KW-1133">Transmembrane helix</keyword>
<feature type="transmembrane region" description="Helical" evidence="1">
    <location>
        <begin position="208"/>
        <end position="228"/>
    </location>
</feature>
<gene>
    <name evidence="2" type="ORF">SD71_02360</name>
</gene>
<proteinExistence type="predicted"/>
<evidence type="ECO:0000313" key="2">
    <source>
        <dbReference type="EMBL" id="KIL37496.1"/>
    </source>
</evidence>